<reference evidence="2" key="1">
    <citation type="submission" date="2020-05" db="EMBL/GenBank/DDBJ databases">
        <authorList>
            <person name="Chiriac C."/>
            <person name="Salcher M."/>
            <person name="Ghai R."/>
            <person name="Kavagutti S V."/>
        </authorList>
    </citation>
    <scope>NUCLEOTIDE SEQUENCE</scope>
</reference>
<organism evidence="2">
    <name type="scientific">freshwater metagenome</name>
    <dbReference type="NCBI Taxonomy" id="449393"/>
    <lineage>
        <taxon>unclassified sequences</taxon>
        <taxon>metagenomes</taxon>
        <taxon>ecological metagenomes</taxon>
    </lineage>
</organism>
<dbReference type="AlphaFoldDB" id="A0A6J6GT51"/>
<accession>A0A6J6GT51</accession>
<gene>
    <name evidence="2" type="ORF">UFOPK1722_02142</name>
</gene>
<sequence>MRRVAVDHTRHDRTDSVLLHELQERQNVVDGLAHRCRGRLLRGQRRARRRRLGDGHRLHRLRAHLHLGRRFLLATLFRVTNGATALVTAHRGAVDEHPSDVRNGLAADQSALVEQPCILTVELLVAVVRQDGRADLLSDAENESVSPTDGARRRGDQLVVFDRLVERLGLLGVDSVSEGGVHDDRDDVLGMIGHEGHHGFIQLLQAGLRTTLGGDVRAVDDDMSGHPASQPPMGTGTGDSPTIGL</sequence>
<protein>
    <submittedName>
        <fullName evidence="2">Unannotated protein</fullName>
    </submittedName>
</protein>
<evidence type="ECO:0000256" key="1">
    <source>
        <dbReference type="SAM" id="MobiDB-lite"/>
    </source>
</evidence>
<dbReference type="EMBL" id="CAEZTS010000296">
    <property type="protein sequence ID" value="CAB4599868.1"/>
    <property type="molecule type" value="Genomic_DNA"/>
</dbReference>
<proteinExistence type="predicted"/>
<feature type="region of interest" description="Disordered" evidence="1">
    <location>
        <begin position="220"/>
        <end position="245"/>
    </location>
</feature>
<evidence type="ECO:0000313" key="2">
    <source>
        <dbReference type="EMBL" id="CAB4599868.1"/>
    </source>
</evidence>
<name>A0A6J6GT51_9ZZZZ</name>